<keyword evidence="9" id="KW-1185">Reference proteome</keyword>
<evidence type="ECO:0000256" key="6">
    <source>
        <dbReference type="SAM" id="MobiDB-lite"/>
    </source>
</evidence>
<dbReference type="EMBL" id="CM000883">
    <property type="protein sequence ID" value="PNT62861.1"/>
    <property type="molecule type" value="Genomic_DNA"/>
</dbReference>
<evidence type="ECO:0000313" key="9">
    <source>
        <dbReference type="Proteomes" id="UP000008810"/>
    </source>
</evidence>
<dbReference type="GO" id="GO:0005506">
    <property type="term" value="F:iron ion binding"/>
    <property type="evidence" value="ECO:0007669"/>
    <property type="project" value="InterPro"/>
</dbReference>
<dbReference type="InterPro" id="IPR036396">
    <property type="entry name" value="Cyt_P450_sf"/>
</dbReference>
<comment type="similarity">
    <text evidence="1">Belongs to the cytochrome P450 family.</text>
</comment>
<name>A0A2K2CLF5_BRADI</name>
<proteinExistence type="inferred from homology"/>
<dbReference type="GO" id="GO:0016712">
    <property type="term" value="F:oxidoreductase activity, acting on paired donors, with incorporation or reduction of molecular oxygen, reduced flavin or flavoprotein as one donor, and incorporation of one atom of oxygen"/>
    <property type="evidence" value="ECO:0000318"/>
    <property type="project" value="GO_Central"/>
</dbReference>
<feature type="region of interest" description="Disordered" evidence="6">
    <location>
        <begin position="283"/>
        <end position="311"/>
    </location>
</feature>
<dbReference type="EnsemblPlants" id="PNT62861">
    <property type="protein sequence ID" value="PNT62861"/>
    <property type="gene ID" value="BRADI_4g08997v3"/>
</dbReference>
<dbReference type="AlphaFoldDB" id="A0A2K2CLF5"/>
<accession>A0A2K2CLF5</accession>
<evidence type="ECO:0000256" key="2">
    <source>
        <dbReference type="ARBA" id="ARBA00022692"/>
    </source>
</evidence>
<keyword evidence="4" id="KW-1133">Transmembrane helix</keyword>
<evidence type="ECO:0000313" key="7">
    <source>
        <dbReference type="EMBL" id="PNT62861.1"/>
    </source>
</evidence>
<dbReference type="OrthoDB" id="693165at2759"/>
<keyword evidence="2" id="KW-0812">Transmembrane</keyword>
<dbReference type="InterPro" id="IPR001128">
    <property type="entry name" value="Cyt_P450"/>
</dbReference>
<keyword evidence="4" id="KW-0472">Membrane</keyword>
<reference evidence="7 8" key="1">
    <citation type="journal article" date="2010" name="Nature">
        <title>Genome sequencing and analysis of the model grass Brachypodium distachyon.</title>
        <authorList>
            <consortium name="International Brachypodium Initiative"/>
        </authorList>
    </citation>
    <scope>NUCLEOTIDE SEQUENCE [LARGE SCALE GENOMIC DNA]</scope>
    <source>
        <strain evidence="7 8">Bd21</strain>
    </source>
</reference>
<keyword evidence="3" id="KW-0479">Metal-binding</keyword>
<reference evidence="8" key="3">
    <citation type="submission" date="2018-08" db="UniProtKB">
        <authorList>
            <consortium name="EnsemblPlants"/>
        </authorList>
    </citation>
    <scope>IDENTIFICATION</scope>
    <source>
        <strain evidence="8">cv. Bd21</strain>
    </source>
</reference>
<evidence type="ECO:0000313" key="8">
    <source>
        <dbReference type="EnsemblPlants" id="PNT62861"/>
    </source>
</evidence>
<dbReference type="PANTHER" id="PTHR47955:SF21">
    <property type="entry name" value="OS06G0642300 PROTEIN"/>
    <property type="match status" value="1"/>
</dbReference>
<dbReference type="InterPro" id="IPR002401">
    <property type="entry name" value="Cyt_P450_E_grp-I"/>
</dbReference>
<dbReference type="SUPFAM" id="SSF48264">
    <property type="entry name" value="Cytochrome P450"/>
    <property type="match status" value="1"/>
</dbReference>
<evidence type="ECO:0000256" key="3">
    <source>
        <dbReference type="ARBA" id="ARBA00022723"/>
    </source>
</evidence>
<evidence type="ECO:0000256" key="4">
    <source>
        <dbReference type="ARBA" id="ARBA00022989"/>
    </source>
</evidence>
<evidence type="ECO:0000256" key="5">
    <source>
        <dbReference type="ARBA" id="ARBA00023004"/>
    </source>
</evidence>
<dbReference type="Gene3D" id="1.10.630.10">
    <property type="entry name" value="Cytochrome P450"/>
    <property type="match status" value="1"/>
</dbReference>
<dbReference type="FunCoup" id="A0A2K2CLF5">
    <property type="interactions" value="42"/>
</dbReference>
<gene>
    <name evidence="7" type="ORF">BRADI_4g08997v3</name>
</gene>
<keyword evidence="5" id="KW-0408">Iron</keyword>
<dbReference type="Gramene" id="PNT62861">
    <property type="protein sequence ID" value="PNT62861"/>
    <property type="gene ID" value="BRADI_4g08997v3"/>
</dbReference>
<organism evidence="7">
    <name type="scientific">Brachypodium distachyon</name>
    <name type="common">Purple false brome</name>
    <name type="synonym">Trachynia distachya</name>
    <dbReference type="NCBI Taxonomy" id="15368"/>
    <lineage>
        <taxon>Eukaryota</taxon>
        <taxon>Viridiplantae</taxon>
        <taxon>Streptophyta</taxon>
        <taxon>Embryophyta</taxon>
        <taxon>Tracheophyta</taxon>
        <taxon>Spermatophyta</taxon>
        <taxon>Magnoliopsida</taxon>
        <taxon>Liliopsida</taxon>
        <taxon>Poales</taxon>
        <taxon>Poaceae</taxon>
        <taxon>BOP clade</taxon>
        <taxon>Pooideae</taxon>
        <taxon>Stipodae</taxon>
        <taxon>Brachypodieae</taxon>
        <taxon>Brachypodium</taxon>
    </lineage>
</organism>
<evidence type="ECO:0008006" key="10">
    <source>
        <dbReference type="Google" id="ProtNLM"/>
    </source>
</evidence>
<dbReference type="PRINTS" id="PR00463">
    <property type="entry name" value="EP450I"/>
</dbReference>
<dbReference type="PANTHER" id="PTHR47955">
    <property type="entry name" value="CYTOCHROME P450 FAMILY 71 PROTEIN"/>
    <property type="match status" value="1"/>
</dbReference>
<evidence type="ECO:0000256" key="1">
    <source>
        <dbReference type="ARBA" id="ARBA00010617"/>
    </source>
</evidence>
<protein>
    <recommendedName>
        <fullName evidence="10">Cytochrome P450</fullName>
    </recommendedName>
</protein>
<reference evidence="7" key="2">
    <citation type="submission" date="2017-06" db="EMBL/GenBank/DDBJ databases">
        <title>WGS assembly of Brachypodium distachyon.</title>
        <authorList>
            <consortium name="The International Brachypodium Initiative"/>
            <person name="Lucas S."/>
            <person name="Harmon-Smith M."/>
            <person name="Lail K."/>
            <person name="Tice H."/>
            <person name="Grimwood J."/>
            <person name="Bruce D."/>
            <person name="Barry K."/>
            <person name="Shu S."/>
            <person name="Lindquist E."/>
            <person name="Wang M."/>
            <person name="Pitluck S."/>
            <person name="Vogel J.P."/>
            <person name="Garvin D.F."/>
            <person name="Mockler T.C."/>
            <person name="Schmutz J."/>
            <person name="Rokhsar D."/>
            <person name="Bevan M.W."/>
        </authorList>
    </citation>
    <scope>NUCLEOTIDE SEQUENCE</scope>
    <source>
        <strain evidence="7">Bd21</strain>
    </source>
</reference>
<dbReference type="InParanoid" id="A0A2K2CLF5"/>
<dbReference type="GO" id="GO:0020037">
    <property type="term" value="F:heme binding"/>
    <property type="evidence" value="ECO:0007669"/>
    <property type="project" value="InterPro"/>
</dbReference>
<dbReference type="Proteomes" id="UP000008810">
    <property type="component" value="Chromosome 4"/>
</dbReference>
<dbReference type="Pfam" id="PF00067">
    <property type="entry name" value="p450"/>
    <property type="match status" value="1"/>
</dbReference>
<sequence length="311" mass="33695">MHHLLLAGSLPHHAMRDLALRHGPMMLVRMGELPVVVASSAGAAREVMKTHDAAFATRPGTATLRALSKDGLGVVFAPHGGHWRYLRKLCVTELLSVRRVRGLRASRQAEAASLVAALSSTSSEEPVNLSALLSRYVIDVAVRAVVGDVVRTTDRRAFLGKLEEVTEVAAGFGLADLFPSSRLARLLSRGVRRAEACNLAMNRLMDKVIQEHQAHHAEAKEEDLLDVLLRIQHTDGSGLLDIGTVRAVILDLLGAGAPPPPRRSNGPWRSSCGTRHYARMGYWRTNSSGGTDGPKHSPSLDVVGEIQNKYQ</sequence>